<accession>A0A4P8INZ8</accession>
<reference evidence="2 3" key="1">
    <citation type="submission" date="2019-05" db="EMBL/GenBank/DDBJ databases">
        <title>Burkholderia sp. DHOD12, isolated from subtropical forest soil.</title>
        <authorList>
            <person name="Gao Z.-H."/>
            <person name="Qiu L.-H."/>
        </authorList>
    </citation>
    <scope>NUCLEOTIDE SEQUENCE [LARGE SCALE GENOMIC DNA]</scope>
    <source>
        <strain evidence="2 3">DHOD12</strain>
    </source>
</reference>
<protein>
    <submittedName>
        <fullName evidence="2">Gamma-glutamylcyclotransferase</fullName>
    </submittedName>
</protein>
<feature type="domain" description="Gamma-glutamylcyclotransferase AIG2-like" evidence="1">
    <location>
        <begin position="4"/>
        <end position="127"/>
    </location>
</feature>
<dbReference type="InterPro" id="IPR036568">
    <property type="entry name" value="GGCT-like_sf"/>
</dbReference>
<evidence type="ECO:0000313" key="3">
    <source>
        <dbReference type="Proteomes" id="UP000298656"/>
    </source>
</evidence>
<dbReference type="AlphaFoldDB" id="A0A4P8INZ8"/>
<dbReference type="GO" id="GO:0016740">
    <property type="term" value="F:transferase activity"/>
    <property type="evidence" value="ECO:0007669"/>
    <property type="project" value="UniProtKB-KW"/>
</dbReference>
<dbReference type="Gene3D" id="3.10.490.10">
    <property type="entry name" value="Gamma-glutamyl cyclotransferase-like"/>
    <property type="match status" value="1"/>
</dbReference>
<dbReference type="OrthoDB" id="8538589at2"/>
<dbReference type="InterPro" id="IPR009288">
    <property type="entry name" value="AIG2-like_dom"/>
</dbReference>
<organism evidence="2 3">
    <name type="scientific">Trinickia violacea</name>
    <dbReference type="NCBI Taxonomy" id="2571746"/>
    <lineage>
        <taxon>Bacteria</taxon>
        <taxon>Pseudomonadati</taxon>
        <taxon>Pseudomonadota</taxon>
        <taxon>Betaproteobacteria</taxon>
        <taxon>Burkholderiales</taxon>
        <taxon>Burkholderiaceae</taxon>
        <taxon>Trinickia</taxon>
    </lineage>
</organism>
<proteinExistence type="predicted"/>
<dbReference type="EMBL" id="CP040077">
    <property type="protein sequence ID" value="QCP49285.1"/>
    <property type="molecule type" value="Genomic_DNA"/>
</dbReference>
<dbReference type="SUPFAM" id="SSF110857">
    <property type="entry name" value="Gamma-glutamyl cyclotransferase-like"/>
    <property type="match status" value="1"/>
</dbReference>
<evidence type="ECO:0000313" key="2">
    <source>
        <dbReference type="EMBL" id="QCP49285.1"/>
    </source>
</evidence>
<dbReference type="InterPro" id="IPR013024">
    <property type="entry name" value="GGCT-like"/>
</dbReference>
<dbReference type="RefSeq" id="WP_137332115.1">
    <property type="nucleotide sequence ID" value="NZ_CP040077.1"/>
</dbReference>
<keyword evidence="3" id="KW-1185">Reference proteome</keyword>
<gene>
    <name evidence="2" type="ORF">FAZ95_08920</name>
</gene>
<dbReference type="Pfam" id="PF06094">
    <property type="entry name" value="GGACT"/>
    <property type="match status" value="1"/>
</dbReference>
<keyword evidence="2" id="KW-0808">Transferase</keyword>
<name>A0A4P8INZ8_9BURK</name>
<sequence>MQYVFVYGTLRAGEINDIGRAAARHGIGEPRFIGAAAVRGQLFDFGSYPGLVPDDASSLVRGDVYQIDSALVPVLDEIEEVYPGVEGLFRAQQMAVAVDGRELPCLFYPVASGAVASRTRIESGDWVEYRLARDAAPGFKYGS</sequence>
<dbReference type="CDD" id="cd06661">
    <property type="entry name" value="GGCT_like"/>
    <property type="match status" value="1"/>
</dbReference>
<evidence type="ECO:0000259" key="1">
    <source>
        <dbReference type="Pfam" id="PF06094"/>
    </source>
</evidence>
<dbReference type="KEGG" id="tvl:FAZ95_08920"/>
<dbReference type="Proteomes" id="UP000298656">
    <property type="component" value="Chromosome 1"/>
</dbReference>